<accession>A0ABS0LNJ8</accession>
<dbReference type="RefSeq" id="WP_197114317.1">
    <property type="nucleotide sequence ID" value="NZ_JACBXQ010000001.1"/>
</dbReference>
<evidence type="ECO:0000256" key="1">
    <source>
        <dbReference type="SAM" id="Phobius"/>
    </source>
</evidence>
<dbReference type="Proteomes" id="UP000721415">
    <property type="component" value="Unassembled WGS sequence"/>
</dbReference>
<organism evidence="2 3">
    <name type="scientific">Facklamia lactis</name>
    <dbReference type="NCBI Taxonomy" id="2749967"/>
    <lineage>
        <taxon>Bacteria</taxon>
        <taxon>Bacillati</taxon>
        <taxon>Bacillota</taxon>
        <taxon>Bacilli</taxon>
        <taxon>Lactobacillales</taxon>
        <taxon>Aerococcaceae</taxon>
        <taxon>Facklamia</taxon>
    </lineage>
</organism>
<feature type="transmembrane region" description="Helical" evidence="1">
    <location>
        <begin position="175"/>
        <end position="191"/>
    </location>
</feature>
<sequence>MNTYEKFTKNIVPFGRISILLGIIAVLIPPFIMTFVWGYNPGLSAIIAGAISQISVSGAFYISEPISYYPIVGTSGLYMTNLSGNAVNMKIPAAAVATEASGYKAGTSEGQLMGTIGLAMSIYVAVFFVIFSTILGQTVVTTLPENLSKYFELIIPGIYGGIFGQYMVKSYKTGIFALLVAGLMIFIVKFIPGNPSFVITLTSVFSTIYFARSQMVKNNK</sequence>
<evidence type="ECO:0000313" key="3">
    <source>
        <dbReference type="Proteomes" id="UP000721415"/>
    </source>
</evidence>
<proteinExistence type="predicted"/>
<reference evidence="2 3" key="1">
    <citation type="submission" date="2020-07" db="EMBL/GenBank/DDBJ databases">
        <title>Facklamia lactis sp. nov., isolated from raw milk.</title>
        <authorList>
            <person name="Doll E.V."/>
            <person name="Huptas C."/>
            <person name="Staib L."/>
            <person name="Wenning M."/>
            <person name="Scherer S."/>
        </authorList>
    </citation>
    <scope>NUCLEOTIDE SEQUENCE [LARGE SCALE GENOMIC DNA]</scope>
    <source>
        <strain evidence="2 3">DSM 111018</strain>
    </source>
</reference>
<name>A0ABS0LNJ8_9LACT</name>
<keyword evidence="3" id="KW-1185">Reference proteome</keyword>
<feature type="transmembrane region" description="Helical" evidence="1">
    <location>
        <begin position="112"/>
        <end position="135"/>
    </location>
</feature>
<keyword evidence="1" id="KW-0812">Transmembrane</keyword>
<keyword evidence="1" id="KW-1133">Transmembrane helix</keyword>
<feature type="transmembrane region" description="Helical" evidence="1">
    <location>
        <begin position="147"/>
        <end position="168"/>
    </location>
</feature>
<comment type="caution">
    <text evidence="2">The sequence shown here is derived from an EMBL/GenBank/DDBJ whole genome shotgun (WGS) entry which is preliminary data.</text>
</comment>
<feature type="transmembrane region" description="Helical" evidence="1">
    <location>
        <begin position="197"/>
        <end position="215"/>
    </location>
</feature>
<feature type="transmembrane region" description="Helical" evidence="1">
    <location>
        <begin position="43"/>
        <end position="62"/>
    </location>
</feature>
<evidence type="ECO:0000313" key="2">
    <source>
        <dbReference type="EMBL" id="MBG9985743.1"/>
    </source>
</evidence>
<dbReference type="EMBL" id="JACBXQ010000001">
    <property type="protein sequence ID" value="MBG9985743.1"/>
    <property type="molecule type" value="Genomic_DNA"/>
</dbReference>
<keyword evidence="1" id="KW-0472">Membrane</keyword>
<gene>
    <name evidence="2" type="ORF">HZY91_02415</name>
</gene>
<feature type="transmembrane region" description="Helical" evidence="1">
    <location>
        <begin position="12"/>
        <end position="37"/>
    </location>
</feature>
<protein>
    <submittedName>
        <fullName evidence="2">Uncharacterized protein</fullName>
    </submittedName>
</protein>